<accession>A0A917KUI4</accession>
<dbReference type="GO" id="GO:0003824">
    <property type="term" value="F:catalytic activity"/>
    <property type="evidence" value="ECO:0007669"/>
    <property type="project" value="InterPro"/>
</dbReference>
<protein>
    <submittedName>
        <fullName evidence="2">Glutamyl-tRNA(Gln) amidotransferase</fullName>
    </submittedName>
</protein>
<dbReference type="SUPFAM" id="SSF75304">
    <property type="entry name" value="Amidase signature (AS) enzymes"/>
    <property type="match status" value="1"/>
</dbReference>
<dbReference type="PANTHER" id="PTHR11895">
    <property type="entry name" value="TRANSAMIDASE"/>
    <property type="match status" value="1"/>
</dbReference>
<gene>
    <name evidence="2" type="ORF">GCM10011320_38630</name>
</gene>
<dbReference type="RefSeq" id="WP_188969663.1">
    <property type="nucleotide sequence ID" value="NZ_BMKW01000009.1"/>
</dbReference>
<dbReference type="Proteomes" id="UP000661507">
    <property type="component" value="Unassembled WGS sequence"/>
</dbReference>
<evidence type="ECO:0000313" key="2">
    <source>
        <dbReference type="EMBL" id="GGJ27645.1"/>
    </source>
</evidence>
<sequence length="514" mass="53912">MSDDPCFLSAAEAGRRIATRRLSSVDHVHAIFDRIDAIDGRVRAYITPLRDHAMAAARRAEAEIATGLWRGPLHGVGFAVKDNYFTAGIRTTGGSRLMLDFVPDASAHIIARLEAAGAILLGKLNTWEYGTGTGAVHHDLPFPVARNPWDLDRFTGGSSTGSGAAVAAGIAPFALGSDTGGSIRLPAAANGLQGLKATYGRTSRAGVLPNCWSLDVTGALCWTAEDSALVLNVVAGHDPGDAGSSTLPVPDYRDGLRAGVASMTVGIVTGLPDSEITPAIAAGVEATARLLESRGARLMEIPLPAPLAHYRRAAGIINPADSYSIHEADFVERAGMMGQALRDKLTTGSMIRAGDVIAAHRLRRHLARATDALFGLCDLLLLPGAYRTAPRFDDPAAVIAFTREGAMNIASLSGHPAMSVPCGFDADGLPLNVQVMGPYFGEGRVLRAAQVIEDGLGERDRRPTLRGGDLPLAPTPPVDRAAREAELAQALATAAAELPRLDNKFAEPAGVFRP</sequence>
<reference evidence="2" key="2">
    <citation type="submission" date="2020-09" db="EMBL/GenBank/DDBJ databases">
        <authorList>
            <person name="Sun Q."/>
            <person name="Zhou Y."/>
        </authorList>
    </citation>
    <scope>NUCLEOTIDE SEQUENCE</scope>
    <source>
        <strain evidence="2">CGMCC 1.3617</strain>
    </source>
</reference>
<keyword evidence="3" id="KW-1185">Reference proteome</keyword>
<proteinExistence type="predicted"/>
<dbReference type="InterPro" id="IPR000120">
    <property type="entry name" value="Amidase"/>
</dbReference>
<reference evidence="2" key="1">
    <citation type="journal article" date="2014" name="Int. J. Syst. Evol. Microbiol.">
        <title>Complete genome sequence of Corynebacterium casei LMG S-19264T (=DSM 44701T), isolated from a smear-ripened cheese.</title>
        <authorList>
            <consortium name="US DOE Joint Genome Institute (JGI-PGF)"/>
            <person name="Walter F."/>
            <person name="Albersmeier A."/>
            <person name="Kalinowski J."/>
            <person name="Ruckert C."/>
        </authorList>
    </citation>
    <scope>NUCLEOTIDE SEQUENCE</scope>
    <source>
        <strain evidence="2">CGMCC 1.3617</strain>
    </source>
</reference>
<dbReference type="EMBL" id="BMKW01000009">
    <property type="protein sequence ID" value="GGJ27645.1"/>
    <property type="molecule type" value="Genomic_DNA"/>
</dbReference>
<evidence type="ECO:0000259" key="1">
    <source>
        <dbReference type="Pfam" id="PF01425"/>
    </source>
</evidence>
<comment type="caution">
    <text evidence="2">The sequence shown here is derived from an EMBL/GenBank/DDBJ whole genome shotgun (WGS) entry which is preliminary data.</text>
</comment>
<dbReference type="InterPro" id="IPR023631">
    <property type="entry name" value="Amidase_dom"/>
</dbReference>
<feature type="domain" description="Amidase" evidence="1">
    <location>
        <begin position="28"/>
        <end position="446"/>
    </location>
</feature>
<organism evidence="2 3">
    <name type="scientific">Neoroseomonas lacus</name>
    <dbReference type="NCBI Taxonomy" id="287609"/>
    <lineage>
        <taxon>Bacteria</taxon>
        <taxon>Pseudomonadati</taxon>
        <taxon>Pseudomonadota</taxon>
        <taxon>Alphaproteobacteria</taxon>
        <taxon>Acetobacterales</taxon>
        <taxon>Acetobacteraceae</taxon>
        <taxon>Neoroseomonas</taxon>
    </lineage>
</organism>
<name>A0A917KUI4_9PROT</name>
<dbReference type="InterPro" id="IPR036928">
    <property type="entry name" value="AS_sf"/>
</dbReference>
<dbReference type="Pfam" id="PF01425">
    <property type="entry name" value="Amidase"/>
    <property type="match status" value="1"/>
</dbReference>
<dbReference type="AlphaFoldDB" id="A0A917KUI4"/>
<dbReference type="Gene3D" id="3.90.1300.10">
    <property type="entry name" value="Amidase signature (AS) domain"/>
    <property type="match status" value="1"/>
</dbReference>
<evidence type="ECO:0000313" key="3">
    <source>
        <dbReference type="Proteomes" id="UP000661507"/>
    </source>
</evidence>
<dbReference type="PANTHER" id="PTHR11895:SF176">
    <property type="entry name" value="AMIDASE AMID-RELATED"/>
    <property type="match status" value="1"/>
</dbReference>